<dbReference type="EMBL" id="KN833002">
    <property type="protein sequence ID" value="KIM80872.1"/>
    <property type="molecule type" value="Genomic_DNA"/>
</dbReference>
<name>A0A0C3BU59_PILCF</name>
<dbReference type="PRINTS" id="PR00080">
    <property type="entry name" value="SDRFAMILY"/>
</dbReference>
<dbReference type="Gene3D" id="3.40.50.720">
    <property type="entry name" value="NAD(P)-binding Rossmann-like Domain"/>
    <property type="match status" value="1"/>
</dbReference>
<dbReference type="InterPro" id="IPR002347">
    <property type="entry name" value="SDR_fam"/>
</dbReference>
<dbReference type="SUPFAM" id="SSF51735">
    <property type="entry name" value="NAD(P)-binding Rossmann-fold domains"/>
    <property type="match status" value="1"/>
</dbReference>
<dbReference type="Pfam" id="PF13561">
    <property type="entry name" value="adh_short_C2"/>
    <property type="match status" value="1"/>
</dbReference>
<dbReference type="PRINTS" id="PR00081">
    <property type="entry name" value="GDHRDH"/>
</dbReference>
<dbReference type="OrthoDB" id="1669814at2759"/>
<dbReference type="HOGENOM" id="CLU_010194_1_1_1"/>
<dbReference type="Proteomes" id="UP000054166">
    <property type="component" value="Unassembled WGS sequence"/>
</dbReference>
<evidence type="ECO:0008006" key="6">
    <source>
        <dbReference type="Google" id="ProtNLM"/>
    </source>
</evidence>
<evidence type="ECO:0000256" key="1">
    <source>
        <dbReference type="ARBA" id="ARBA00006484"/>
    </source>
</evidence>
<dbReference type="PANTHER" id="PTHR43008:SF4">
    <property type="entry name" value="CHAIN DEHYDROGENASE, PUTATIVE (AFU_ORTHOLOGUE AFUA_4G08710)-RELATED"/>
    <property type="match status" value="1"/>
</dbReference>
<dbReference type="InterPro" id="IPR020904">
    <property type="entry name" value="Sc_DH/Rdtase_CS"/>
</dbReference>
<proteinExistence type="inferred from homology"/>
<dbReference type="AlphaFoldDB" id="A0A0C3BU59"/>
<organism evidence="4 5">
    <name type="scientific">Piloderma croceum (strain F 1598)</name>
    <dbReference type="NCBI Taxonomy" id="765440"/>
    <lineage>
        <taxon>Eukaryota</taxon>
        <taxon>Fungi</taxon>
        <taxon>Dikarya</taxon>
        <taxon>Basidiomycota</taxon>
        <taxon>Agaricomycotina</taxon>
        <taxon>Agaricomycetes</taxon>
        <taxon>Agaricomycetidae</taxon>
        <taxon>Atheliales</taxon>
        <taxon>Atheliaceae</taxon>
        <taxon>Piloderma</taxon>
    </lineage>
</organism>
<evidence type="ECO:0000256" key="2">
    <source>
        <dbReference type="ARBA" id="ARBA00022857"/>
    </source>
</evidence>
<protein>
    <recommendedName>
        <fullName evidence="6">Sorbose reductase sou1</fullName>
    </recommendedName>
</protein>
<comment type="similarity">
    <text evidence="1">Belongs to the short-chain dehydrogenases/reductases (SDR) family.</text>
</comment>
<reference evidence="4 5" key="1">
    <citation type="submission" date="2014-04" db="EMBL/GenBank/DDBJ databases">
        <authorList>
            <consortium name="DOE Joint Genome Institute"/>
            <person name="Kuo A."/>
            <person name="Tarkka M."/>
            <person name="Buscot F."/>
            <person name="Kohler A."/>
            <person name="Nagy L.G."/>
            <person name="Floudas D."/>
            <person name="Copeland A."/>
            <person name="Barry K.W."/>
            <person name="Cichocki N."/>
            <person name="Veneault-Fourrey C."/>
            <person name="LaButti K."/>
            <person name="Lindquist E.A."/>
            <person name="Lipzen A."/>
            <person name="Lundell T."/>
            <person name="Morin E."/>
            <person name="Murat C."/>
            <person name="Sun H."/>
            <person name="Tunlid A."/>
            <person name="Henrissat B."/>
            <person name="Grigoriev I.V."/>
            <person name="Hibbett D.S."/>
            <person name="Martin F."/>
            <person name="Nordberg H.P."/>
            <person name="Cantor M.N."/>
            <person name="Hua S.X."/>
        </authorList>
    </citation>
    <scope>NUCLEOTIDE SEQUENCE [LARGE SCALE GENOMIC DNA]</scope>
    <source>
        <strain evidence="4 5">F 1598</strain>
    </source>
</reference>
<keyword evidence="5" id="KW-1185">Reference proteome</keyword>
<accession>A0A0C3BU59</accession>
<keyword evidence="3" id="KW-0560">Oxidoreductase</keyword>
<dbReference type="FunFam" id="3.40.50.720:FF:000245">
    <property type="entry name" value="Short chain dehydrogenase, putative"/>
    <property type="match status" value="1"/>
</dbReference>
<dbReference type="STRING" id="765440.A0A0C3BU59"/>
<dbReference type="InParanoid" id="A0A0C3BU59"/>
<dbReference type="GO" id="GO:0016616">
    <property type="term" value="F:oxidoreductase activity, acting on the CH-OH group of donors, NAD or NADP as acceptor"/>
    <property type="evidence" value="ECO:0007669"/>
    <property type="project" value="UniProtKB-ARBA"/>
</dbReference>
<reference evidence="5" key="2">
    <citation type="submission" date="2015-01" db="EMBL/GenBank/DDBJ databases">
        <title>Evolutionary Origins and Diversification of the Mycorrhizal Mutualists.</title>
        <authorList>
            <consortium name="DOE Joint Genome Institute"/>
            <consortium name="Mycorrhizal Genomics Consortium"/>
            <person name="Kohler A."/>
            <person name="Kuo A."/>
            <person name="Nagy L.G."/>
            <person name="Floudas D."/>
            <person name="Copeland A."/>
            <person name="Barry K.W."/>
            <person name="Cichocki N."/>
            <person name="Veneault-Fourrey C."/>
            <person name="LaButti K."/>
            <person name="Lindquist E.A."/>
            <person name="Lipzen A."/>
            <person name="Lundell T."/>
            <person name="Morin E."/>
            <person name="Murat C."/>
            <person name="Riley R."/>
            <person name="Ohm R."/>
            <person name="Sun H."/>
            <person name="Tunlid A."/>
            <person name="Henrissat B."/>
            <person name="Grigoriev I.V."/>
            <person name="Hibbett D.S."/>
            <person name="Martin F."/>
        </authorList>
    </citation>
    <scope>NUCLEOTIDE SEQUENCE [LARGE SCALE GENOMIC DNA]</scope>
    <source>
        <strain evidence="5">F 1598</strain>
    </source>
</reference>
<dbReference type="InterPro" id="IPR036291">
    <property type="entry name" value="NAD(P)-bd_dom_sf"/>
</dbReference>
<sequence>MLSYLAGVSKPVNGLSAISTNLRHAAFRLQANSRCTTWRSFQRSAIIGVPTTSGSTVNPNSSHAAAKGPIGKVQTISPLAPIGVQAALLHAEGPSADPALSPRPKIFEEFSLNGRVGVVSGGNRGLGLEMALALCEAGCKAVYCVDLPELPSAEWEATSAFVKALGNSSRLEYVSADVTDQQNLWGKVEQMADKEGRMDVCIAAAGVLKAHQDCLNYPAEEFREVMDINTNGVLYTAQAAGRQMVKFKQPGSIILIASMSGSITNRDHAWVSYNTSKSAVLQMGRSMACELGPLGIRVNTLSPGHIYTKMTAAYLDKQPHLLEKWSNMNPMGRLGRSDELRGVIAWLASDASSFCTGSDILVSGGHHSW</sequence>
<evidence type="ECO:0000256" key="3">
    <source>
        <dbReference type="ARBA" id="ARBA00023002"/>
    </source>
</evidence>
<gene>
    <name evidence="4" type="ORF">PILCRDRAFT_822172</name>
</gene>
<dbReference type="PROSITE" id="PS00061">
    <property type="entry name" value="ADH_SHORT"/>
    <property type="match status" value="1"/>
</dbReference>
<keyword evidence="2" id="KW-0521">NADP</keyword>
<dbReference type="GO" id="GO:0050664">
    <property type="term" value="F:oxidoreductase activity, acting on NAD(P)H, oxygen as acceptor"/>
    <property type="evidence" value="ECO:0007669"/>
    <property type="project" value="TreeGrafter"/>
</dbReference>
<evidence type="ECO:0000313" key="5">
    <source>
        <dbReference type="Proteomes" id="UP000054166"/>
    </source>
</evidence>
<dbReference type="PANTHER" id="PTHR43008">
    <property type="entry name" value="BENZIL REDUCTASE"/>
    <property type="match status" value="1"/>
</dbReference>
<evidence type="ECO:0000313" key="4">
    <source>
        <dbReference type="EMBL" id="KIM80872.1"/>
    </source>
</evidence>